<name>C5P6K4_COCP7</name>
<sequence>MTNIIPNHTTRRLDTFPLEILMLIAEELNESEDQFAFMLCCRQFHAITEPLFYKSIDLGPYISKRSIRTLLRTLLERPSLADHIRELQLFLWDSDGAYVGPVTLSSRPAREEILSRPRLHRRYALLEKKITFASRSQDEEWEWLEDIRAGVVDAFLAVLLILVPNLENLKMTQFPPNSNHFFKTIFRAARRSEPFDEHPILTRLSFVDIMPHFANCVGPCILLPYIGLPALKTLVTSKLGEDWLNRGQWADSSLTTLKVTQSCCSASIATFLESCKSLKVFKYSHHNEFGPQRFNIMGIWKSLQVTKDTLEDLWLDVERGRDIFEPSWPTEVPFSFAEFRALKVIGITTRQILDLQNPDSHALVDILPPNLEGLTLLDMPDEHLEYITSEVTRFVKASPTVAPSLTKIALCGNFNSDAVDTLESVAKVREACSETGVELNFPMEW</sequence>
<evidence type="ECO:0000313" key="3">
    <source>
        <dbReference type="Proteomes" id="UP000009084"/>
    </source>
</evidence>
<proteinExistence type="predicted"/>
<comment type="caution">
    <text evidence="2">The sequence shown here is derived from an EMBL/GenBank/DDBJ whole genome shotgun (WGS) entry which is preliminary data.</text>
</comment>
<dbReference type="VEuPathDB" id="FungiDB:CPC735_023900"/>
<organism evidence="2 3">
    <name type="scientific">Coccidioides posadasii (strain C735)</name>
    <name type="common">Valley fever fungus</name>
    <dbReference type="NCBI Taxonomy" id="222929"/>
    <lineage>
        <taxon>Eukaryota</taxon>
        <taxon>Fungi</taxon>
        <taxon>Dikarya</taxon>
        <taxon>Ascomycota</taxon>
        <taxon>Pezizomycotina</taxon>
        <taxon>Eurotiomycetes</taxon>
        <taxon>Eurotiomycetidae</taxon>
        <taxon>Onygenales</taxon>
        <taxon>Onygenaceae</taxon>
        <taxon>Coccidioides</taxon>
    </lineage>
</organism>
<dbReference type="KEGG" id="cpw:9694694"/>
<dbReference type="OrthoDB" id="5130616at2759"/>
<dbReference type="Pfam" id="PF24969">
    <property type="entry name" value="LRR_15"/>
    <property type="match status" value="1"/>
</dbReference>
<evidence type="ECO:0000259" key="1">
    <source>
        <dbReference type="Pfam" id="PF24969"/>
    </source>
</evidence>
<reference evidence="2 3" key="1">
    <citation type="journal article" date="2009" name="Genome Res.">
        <title>Comparative genomic analyses of the human fungal pathogens Coccidioides and their relatives.</title>
        <authorList>
            <person name="Sharpton T.J."/>
            <person name="Stajich J.E."/>
            <person name="Rounsley S.D."/>
            <person name="Gardner M.J."/>
            <person name="Wortman J.R."/>
            <person name="Jordar V.S."/>
            <person name="Maiti R."/>
            <person name="Kodira C.D."/>
            <person name="Neafsey D.E."/>
            <person name="Zeng Q."/>
            <person name="Hung C.-Y."/>
            <person name="McMahan C."/>
            <person name="Muszewska A."/>
            <person name="Grynberg M."/>
            <person name="Mandel M.A."/>
            <person name="Kellner E.M."/>
            <person name="Barker B.M."/>
            <person name="Galgiani J.N."/>
            <person name="Orbach M.J."/>
            <person name="Kirkland T.N."/>
            <person name="Cole G.T."/>
            <person name="Henn M.R."/>
            <person name="Birren B.W."/>
            <person name="Taylor J.W."/>
        </authorList>
    </citation>
    <scope>NUCLEOTIDE SEQUENCE [LARGE SCALE GENOMIC DNA]</scope>
    <source>
        <strain evidence="3">C735</strain>
    </source>
</reference>
<dbReference type="AlphaFoldDB" id="C5P6K4"/>
<protein>
    <submittedName>
        <fullName evidence="2">F-box domain containing protein</fullName>
    </submittedName>
</protein>
<dbReference type="Proteomes" id="UP000009084">
    <property type="component" value="Unassembled WGS sequence"/>
</dbReference>
<dbReference type="HOGENOM" id="CLU_615394_0_0_1"/>
<dbReference type="InterPro" id="IPR032675">
    <property type="entry name" value="LRR_dom_sf"/>
</dbReference>
<dbReference type="Gene3D" id="3.80.10.10">
    <property type="entry name" value="Ribonuclease Inhibitor"/>
    <property type="match status" value="1"/>
</dbReference>
<evidence type="ECO:0000313" key="2">
    <source>
        <dbReference type="EMBL" id="EER27054.1"/>
    </source>
</evidence>
<feature type="domain" description="Leucine-rich repeat" evidence="1">
    <location>
        <begin position="63"/>
        <end position="410"/>
    </location>
</feature>
<dbReference type="InterPro" id="IPR056867">
    <property type="entry name" value="LRR_15"/>
</dbReference>
<accession>C5P6K4</accession>
<dbReference type="EMBL" id="ACFW01000025">
    <property type="protein sequence ID" value="EER27054.1"/>
    <property type="molecule type" value="Genomic_DNA"/>
</dbReference>
<gene>
    <name evidence="2" type="ORF">CPC735_023900</name>
</gene>